<dbReference type="InterPro" id="IPR017996">
    <property type="entry name" value="MRJP/yellow-related"/>
</dbReference>
<evidence type="ECO:0000256" key="3">
    <source>
        <dbReference type="ARBA" id="ARBA00022525"/>
    </source>
</evidence>
<name>A0ABE9Z3P2_APIME</name>
<comment type="subcellular location">
    <subcellularLocation>
        <location evidence="1">Secreted</location>
    </subcellularLocation>
</comment>
<evidence type="ECO:0000313" key="8">
    <source>
        <dbReference type="RefSeq" id="XP_026299316.1"/>
    </source>
</evidence>
<dbReference type="Gene3D" id="2.120.10.30">
    <property type="entry name" value="TolB, C-terminal domain"/>
    <property type="match status" value="1"/>
</dbReference>
<evidence type="ECO:0000313" key="7">
    <source>
        <dbReference type="Proteomes" id="UP000005203"/>
    </source>
</evidence>
<sequence length="364" mass="41096">MTTWLLLVVCLGIACQGITSVTVRENSPRKLANSMNVIHEWKYLDYDFGSDERRQAAIQSGEYDHTKNYPFDVDQWRGMTFVTVPRYKGVPSSLNVISKKIGNGGRLLQPYPDWSWANYKDCSGIVSAYKIAIDKFDRLWILDSGIINNTQPMCSPKLHVFDLNTSQQLKQVVMPHDITVNASTGMGGLVSLVVQAMDPVNTIVYMADDKGDALIVYQNSDDSFHRLTSNTFDYDPKYIKMMAAGESFTAKDGIFGMALSPMTNNLYYSPLSSRSLYYVNTKPFMKSEYGANNVQYQGVQDIFNTESIAKIMSKNGVLFFGLMNNSAIGCWNEHQPLQRENMDMVAQNKKTLQMIISMKILKDL</sequence>
<dbReference type="PANTHER" id="PTHR10009:SF7">
    <property type="entry name" value="GH10609P-RELATED"/>
    <property type="match status" value="1"/>
</dbReference>
<dbReference type="AlphaFoldDB" id="A0ABE9Z3P2"/>
<feature type="chain" id="PRO_5044773185" evidence="6">
    <location>
        <begin position="21"/>
        <end position="364"/>
    </location>
</feature>
<reference evidence="8" key="1">
    <citation type="submission" date="2025-08" db="UniProtKB">
        <authorList>
            <consortium name="RefSeq"/>
        </authorList>
    </citation>
    <scope>IDENTIFICATION</scope>
    <source>
        <strain evidence="8">DH4</strain>
        <tissue evidence="8">Whole body</tissue>
    </source>
</reference>
<evidence type="ECO:0000256" key="6">
    <source>
        <dbReference type="SAM" id="SignalP"/>
    </source>
</evidence>
<evidence type="ECO:0000256" key="2">
    <source>
        <dbReference type="ARBA" id="ARBA00009127"/>
    </source>
</evidence>
<dbReference type="GO" id="GO:0005576">
    <property type="term" value="C:extracellular region"/>
    <property type="evidence" value="ECO:0007669"/>
    <property type="project" value="UniProtKB-SubCell"/>
</dbReference>
<dbReference type="PRINTS" id="PR01366">
    <property type="entry name" value="ROYALJELLY"/>
</dbReference>
<comment type="similarity">
    <text evidence="2">Belongs to the major royal jelly protein family.</text>
</comment>
<dbReference type="Proteomes" id="UP000005203">
    <property type="component" value="Linkage group LG11"/>
</dbReference>
<dbReference type="RefSeq" id="XP_026299316.1">
    <property type="nucleotide sequence ID" value="XM_026443531.1"/>
</dbReference>
<keyword evidence="4 6" id="KW-0732">Signal</keyword>
<evidence type="ECO:0000256" key="4">
    <source>
        <dbReference type="ARBA" id="ARBA00022729"/>
    </source>
</evidence>
<protein>
    <submittedName>
        <fullName evidence="8">Major royal jelly protein 5 isoform X1</fullName>
    </submittedName>
</protein>
<keyword evidence="3" id="KW-0964">Secreted</keyword>
<keyword evidence="5" id="KW-0325">Glycoprotein</keyword>
<dbReference type="GeneID" id="406116"/>
<keyword evidence="7" id="KW-1185">Reference proteome</keyword>
<dbReference type="Pfam" id="PF03022">
    <property type="entry name" value="MRJP"/>
    <property type="match status" value="1"/>
</dbReference>
<dbReference type="SUPFAM" id="SSF101898">
    <property type="entry name" value="NHL repeat"/>
    <property type="match status" value="1"/>
</dbReference>
<evidence type="ECO:0000256" key="5">
    <source>
        <dbReference type="ARBA" id="ARBA00023180"/>
    </source>
</evidence>
<organism evidence="7 8">
    <name type="scientific">Apis mellifera</name>
    <name type="common">Honeybee</name>
    <dbReference type="NCBI Taxonomy" id="7460"/>
    <lineage>
        <taxon>Eukaryota</taxon>
        <taxon>Metazoa</taxon>
        <taxon>Ecdysozoa</taxon>
        <taxon>Arthropoda</taxon>
        <taxon>Hexapoda</taxon>
        <taxon>Insecta</taxon>
        <taxon>Pterygota</taxon>
        <taxon>Neoptera</taxon>
        <taxon>Endopterygota</taxon>
        <taxon>Hymenoptera</taxon>
        <taxon>Apocrita</taxon>
        <taxon>Aculeata</taxon>
        <taxon>Apoidea</taxon>
        <taxon>Anthophila</taxon>
        <taxon>Apidae</taxon>
        <taxon>Apis</taxon>
    </lineage>
</organism>
<gene>
    <name evidence="8" type="primary">Mrjp5</name>
</gene>
<evidence type="ECO:0000256" key="1">
    <source>
        <dbReference type="ARBA" id="ARBA00004613"/>
    </source>
</evidence>
<dbReference type="InterPro" id="IPR011042">
    <property type="entry name" value="6-blade_b-propeller_TolB-like"/>
</dbReference>
<dbReference type="PANTHER" id="PTHR10009">
    <property type="entry name" value="PROTEIN YELLOW-RELATED"/>
    <property type="match status" value="1"/>
</dbReference>
<proteinExistence type="inferred from homology"/>
<feature type="signal peptide" evidence="6">
    <location>
        <begin position="1"/>
        <end position="20"/>
    </location>
</feature>
<accession>A0ABE9Z3P2</accession>